<evidence type="ECO:0000256" key="1">
    <source>
        <dbReference type="SAM" id="Phobius"/>
    </source>
</evidence>
<proteinExistence type="predicted"/>
<name>A0A2P2PMW5_RHIMU</name>
<dbReference type="AlphaFoldDB" id="A0A2P2PMW5"/>
<sequence length="96" mass="11334">MGGFQDRRENALIVQVITLKVQCRQFLVIIVLNVLHRVVVYLVIVRKCKNRCRVYNGLRYTVTRIQGMVDIIAQVIIKELPILYLRSFFIYSLNHK</sequence>
<dbReference type="EMBL" id="GGEC01075599">
    <property type="protein sequence ID" value="MBX56083.1"/>
    <property type="molecule type" value="Transcribed_RNA"/>
</dbReference>
<evidence type="ECO:0000313" key="2">
    <source>
        <dbReference type="EMBL" id="MBX56083.1"/>
    </source>
</evidence>
<feature type="transmembrane region" description="Helical" evidence="1">
    <location>
        <begin position="26"/>
        <end position="45"/>
    </location>
</feature>
<keyword evidence="1" id="KW-1133">Transmembrane helix</keyword>
<protein>
    <submittedName>
        <fullName evidence="2">Transcription factor GLABRA 3-like isoform X1</fullName>
    </submittedName>
</protein>
<organism evidence="2">
    <name type="scientific">Rhizophora mucronata</name>
    <name type="common">Asiatic mangrove</name>
    <dbReference type="NCBI Taxonomy" id="61149"/>
    <lineage>
        <taxon>Eukaryota</taxon>
        <taxon>Viridiplantae</taxon>
        <taxon>Streptophyta</taxon>
        <taxon>Embryophyta</taxon>
        <taxon>Tracheophyta</taxon>
        <taxon>Spermatophyta</taxon>
        <taxon>Magnoliopsida</taxon>
        <taxon>eudicotyledons</taxon>
        <taxon>Gunneridae</taxon>
        <taxon>Pentapetalae</taxon>
        <taxon>rosids</taxon>
        <taxon>fabids</taxon>
        <taxon>Malpighiales</taxon>
        <taxon>Rhizophoraceae</taxon>
        <taxon>Rhizophora</taxon>
    </lineage>
</organism>
<reference evidence="2" key="1">
    <citation type="submission" date="2018-02" db="EMBL/GenBank/DDBJ databases">
        <title>Rhizophora mucronata_Transcriptome.</title>
        <authorList>
            <person name="Meera S.P."/>
            <person name="Sreeshan A."/>
            <person name="Augustine A."/>
        </authorList>
    </citation>
    <scope>NUCLEOTIDE SEQUENCE</scope>
    <source>
        <tissue evidence="2">Leaf</tissue>
    </source>
</reference>
<keyword evidence="1" id="KW-0812">Transmembrane</keyword>
<accession>A0A2P2PMW5</accession>
<keyword evidence="1" id="KW-0472">Membrane</keyword>